<evidence type="ECO:0000256" key="4">
    <source>
        <dbReference type="SAM" id="MobiDB-lite"/>
    </source>
</evidence>
<dbReference type="SMART" id="SM00257">
    <property type="entry name" value="LysM"/>
    <property type="match status" value="5"/>
</dbReference>
<dbReference type="InterPro" id="IPR052210">
    <property type="entry name" value="LysM1-like"/>
</dbReference>
<dbReference type="Proteomes" id="UP000184383">
    <property type="component" value="Unassembled WGS sequence"/>
</dbReference>
<dbReference type="PANTHER" id="PTHR34997:SF2">
    <property type="entry name" value="LYSM DOMAIN-CONTAINING PROTEIN-RELATED"/>
    <property type="match status" value="1"/>
</dbReference>
<proteinExistence type="predicted"/>
<evidence type="ECO:0000313" key="6">
    <source>
        <dbReference type="EMBL" id="OJJ30807.1"/>
    </source>
</evidence>
<dbReference type="VEuPathDB" id="FungiDB:ASPWEDRAFT_140622"/>
<protein>
    <recommendedName>
        <fullName evidence="5">LysM domain-containing protein</fullName>
    </recommendedName>
</protein>
<dbReference type="PROSITE" id="PS51782">
    <property type="entry name" value="LYSM"/>
    <property type="match status" value="4"/>
</dbReference>
<dbReference type="STRING" id="1073089.A0A1L9R7E6"/>
<keyword evidence="7" id="KW-1185">Reference proteome</keyword>
<dbReference type="GeneID" id="63745253"/>
<feature type="region of interest" description="Disordered" evidence="4">
    <location>
        <begin position="381"/>
        <end position="417"/>
    </location>
</feature>
<dbReference type="CDD" id="cd00118">
    <property type="entry name" value="LysM"/>
    <property type="match status" value="4"/>
</dbReference>
<feature type="region of interest" description="Disordered" evidence="4">
    <location>
        <begin position="556"/>
        <end position="587"/>
    </location>
</feature>
<dbReference type="SUPFAM" id="SSF54106">
    <property type="entry name" value="LysM domain"/>
    <property type="match status" value="4"/>
</dbReference>
<evidence type="ECO:0000256" key="3">
    <source>
        <dbReference type="ARBA" id="ARBA00023026"/>
    </source>
</evidence>
<dbReference type="OrthoDB" id="5985073at2759"/>
<feature type="compositionally biased region" description="Low complexity" evidence="4">
    <location>
        <begin position="391"/>
        <end position="410"/>
    </location>
</feature>
<evidence type="ECO:0000259" key="5">
    <source>
        <dbReference type="PROSITE" id="PS51782"/>
    </source>
</evidence>
<evidence type="ECO:0000256" key="2">
    <source>
        <dbReference type="ARBA" id="ARBA00022729"/>
    </source>
</evidence>
<feature type="domain" description="LysM" evidence="5">
    <location>
        <begin position="165"/>
        <end position="210"/>
    </location>
</feature>
<name>A0A1L9R7E6_ASPWE</name>
<dbReference type="Gene3D" id="3.10.350.10">
    <property type="entry name" value="LysM domain"/>
    <property type="match status" value="5"/>
</dbReference>
<feature type="domain" description="LysM" evidence="5">
    <location>
        <begin position="596"/>
        <end position="642"/>
    </location>
</feature>
<evidence type="ECO:0000256" key="1">
    <source>
        <dbReference type="ARBA" id="ARBA00022669"/>
    </source>
</evidence>
<dbReference type="GO" id="GO:0008061">
    <property type="term" value="F:chitin binding"/>
    <property type="evidence" value="ECO:0007669"/>
    <property type="project" value="UniProtKB-KW"/>
</dbReference>
<evidence type="ECO:0000313" key="7">
    <source>
        <dbReference type="Proteomes" id="UP000184383"/>
    </source>
</evidence>
<sequence>MRQSALEQDAAREYCTQECHDSIQTFQKKINSGCGTKQYELYQNDTTKTSPAMFADGLMWAYSLTCIQDSCTCTMNRSDFCLKELYGRNRTACSDCTMKYGAVMVSSDYGRRKLPPKAYSSLQSSCGVPASSYPYNYTPLPTGTPVSGTPTGSASATSTPTCAGQTYVSQGNDTCHSISKTHSISTDRLIEANHLDYACSSLSPGTELCIKDTCTVYTVQSNETCQDIIRGQSFGLVQLIGWNPTIHQNCDNLDSMVGRSICVSPPGGGEFTLPKNRTSSSRGLASSIVSSWIPGETTMMSNITTSWYSPTINTDYTQPLQTLTMNSTLASLLAERTQYCWIDYADNDYDEDILVPDDLAQNCQTLYSTYCDPEPTAPIPSSRPAIPPSCTPTVPSTTPASSTPLKPSSTVITTPSPIQTGMTHGCTKFHKVQEGEPCQDIADDNGVSLADLISWNPAIGSDCRTLQYDYYVCVGKPQSTTTPSPTNVVTPTPTQTGMADHCNKFHKVKQDESCETIANDAGISSGDLISWNPAIGDDCRTLKYDFYVCVGRSYKASGSTSASTTSRTTSTASTTTNTTGATPSPTQSGMVQGCKTFHMVKQGEYCQQIADDYNVSLNDLLNWNPAVGQNCESLKYDFYLCVGK</sequence>
<keyword evidence="2" id="KW-0732">Signal</keyword>
<keyword evidence="3" id="KW-0843">Virulence</keyword>
<organism evidence="6 7">
    <name type="scientific">Aspergillus wentii DTO 134E9</name>
    <dbReference type="NCBI Taxonomy" id="1073089"/>
    <lineage>
        <taxon>Eukaryota</taxon>
        <taxon>Fungi</taxon>
        <taxon>Dikarya</taxon>
        <taxon>Ascomycota</taxon>
        <taxon>Pezizomycotina</taxon>
        <taxon>Eurotiomycetes</taxon>
        <taxon>Eurotiomycetidae</taxon>
        <taxon>Eurotiales</taxon>
        <taxon>Aspergillaceae</taxon>
        <taxon>Aspergillus</taxon>
        <taxon>Aspergillus subgen. Cremei</taxon>
    </lineage>
</organism>
<feature type="compositionally biased region" description="Low complexity" evidence="4">
    <location>
        <begin position="556"/>
        <end position="586"/>
    </location>
</feature>
<reference evidence="7" key="1">
    <citation type="journal article" date="2017" name="Genome Biol.">
        <title>Comparative genomics reveals high biological diversity and specific adaptations in the industrially and medically important fungal genus Aspergillus.</title>
        <authorList>
            <person name="de Vries R.P."/>
            <person name="Riley R."/>
            <person name="Wiebenga A."/>
            <person name="Aguilar-Osorio G."/>
            <person name="Amillis S."/>
            <person name="Uchima C.A."/>
            <person name="Anderluh G."/>
            <person name="Asadollahi M."/>
            <person name="Askin M."/>
            <person name="Barry K."/>
            <person name="Battaglia E."/>
            <person name="Bayram O."/>
            <person name="Benocci T."/>
            <person name="Braus-Stromeyer S.A."/>
            <person name="Caldana C."/>
            <person name="Canovas D."/>
            <person name="Cerqueira G.C."/>
            <person name="Chen F."/>
            <person name="Chen W."/>
            <person name="Choi C."/>
            <person name="Clum A."/>
            <person name="Dos Santos R.A."/>
            <person name="Damasio A.R."/>
            <person name="Diallinas G."/>
            <person name="Emri T."/>
            <person name="Fekete E."/>
            <person name="Flipphi M."/>
            <person name="Freyberg S."/>
            <person name="Gallo A."/>
            <person name="Gournas C."/>
            <person name="Habgood R."/>
            <person name="Hainaut M."/>
            <person name="Harispe M.L."/>
            <person name="Henrissat B."/>
            <person name="Hilden K.S."/>
            <person name="Hope R."/>
            <person name="Hossain A."/>
            <person name="Karabika E."/>
            <person name="Karaffa L."/>
            <person name="Karanyi Z."/>
            <person name="Krasevec N."/>
            <person name="Kuo A."/>
            <person name="Kusch H."/>
            <person name="LaButti K."/>
            <person name="Lagendijk E.L."/>
            <person name="Lapidus A."/>
            <person name="Levasseur A."/>
            <person name="Lindquist E."/>
            <person name="Lipzen A."/>
            <person name="Logrieco A.F."/>
            <person name="MacCabe A."/>
            <person name="Maekelae M.R."/>
            <person name="Malavazi I."/>
            <person name="Melin P."/>
            <person name="Meyer V."/>
            <person name="Mielnichuk N."/>
            <person name="Miskei M."/>
            <person name="Molnar A.P."/>
            <person name="Mule G."/>
            <person name="Ngan C.Y."/>
            <person name="Orejas M."/>
            <person name="Orosz E."/>
            <person name="Ouedraogo J.P."/>
            <person name="Overkamp K.M."/>
            <person name="Park H.-S."/>
            <person name="Perrone G."/>
            <person name="Piumi F."/>
            <person name="Punt P.J."/>
            <person name="Ram A.F."/>
            <person name="Ramon A."/>
            <person name="Rauscher S."/>
            <person name="Record E."/>
            <person name="Riano-Pachon D.M."/>
            <person name="Robert V."/>
            <person name="Roehrig J."/>
            <person name="Ruller R."/>
            <person name="Salamov A."/>
            <person name="Salih N.S."/>
            <person name="Samson R.A."/>
            <person name="Sandor E."/>
            <person name="Sanguinetti M."/>
            <person name="Schuetze T."/>
            <person name="Sepcic K."/>
            <person name="Shelest E."/>
            <person name="Sherlock G."/>
            <person name="Sophianopoulou V."/>
            <person name="Squina F.M."/>
            <person name="Sun H."/>
            <person name="Susca A."/>
            <person name="Todd R.B."/>
            <person name="Tsang A."/>
            <person name="Unkles S.E."/>
            <person name="van de Wiele N."/>
            <person name="van Rossen-Uffink D."/>
            <person name="Oliveira J.V."/>
            <person name="Vesth T.C."/>
            <person name="Visser J."/>
            <person name="Yu J.-H."/>
            <person name="Zhou M."/>
            <person name="Andersen M.R."/>
            <person name="Archer D.B."/>
            <person name="Baker S.E."/>
            <person name="Benoit I."/>
            <person name="Brakhage A.A."/>
            <person name="Braus G.H."/>
            <person name="Fischer R."/>
            <person name="Frisvad J.C."/>
            <person name="Goldman G.H."/>
            <person name="Houbraken J."/>
            <person name="Oakley B."/>
            <person name="Pocsi I."/>
            <person name="Scazzocchio C."/>
            <person name="Seiboth B."/>
            <person name="vanKuyk P.A."/>
            <person name="Wortman J."/>
            <person name="Dyer P.S."/>
            <person name="Grigoriev I.V."/>
        </authorList>
    </citation>
    <scope>NUCLEOTIDE SEQUENCE [LARGE SCALE GENOMIC DNA]</scope>
    <source>
        <strain evidence="7">DTO 134E9</strain>
    </source>
</reference>
<dbReference type="InterPro" id="IPR018392">
    <property type="entry name" value="LysM"/>
</dbReference>
<dbReference type="AlphaFoldDB" id="A0A1L9R7E6"/>
<keyword evidence="1" id="KW-0147">Chitin-binding</keyword>
<dbReference type="Pfam" id="PF01476">
    <property type="entry name" value="LysM"/>
    <property type="match status" value="4"/>
</dbReference>
<dbReference type="InterPro" id="IPR036779">
    <property type="entry name" value="LysM_dom_sf"/>
</dbReference>
<feature type="domain" description="LysM" evidence="5">
    <location>
        <begin position="428"/>
        <end position="474"/>
    </location>
</feature>
<dbReference type="PANTHER" id="PTHR34997">
    <property type="entry name" value="AM15"/>
    <property type="match status" value="1"/>
</dbReference>
<feature type="domain" description="LysM" evidence="5">
    <location>
        <begin position="504"/>
        <end position="550"/>
    </location>
</feature>
<gene>
    <name evidence="6" type="ORF">ASPWEDRAFT_140622</name>
</gene>
<dbReference type="RefSeq" id="XP_040684484.1">
    <property type="nucleotide sequence ID" value="XM_040829405.1"/>
</dbReference>
<dbReference type="EMBL" id="KV878216">
    <property type="protein sequence ID" value="OJJ30807.1"/>
    <property type="molecule type" value="Genomic_DNA"/>
</dbReference>
<accession>A0A1L9R7E6</accession>